<dbReference type="Pfam" id="PF05521">
    <property type="entry name" value="Phage_HCP"/>
    <property type="match status" value="1"/>
</dbReference>
<organism evidence="1 2">
    <name type="scientific">Shimia sagamensis</name>
    <dbReference type="NCBI Taxonomy" id="1566352"/>
    <lineage>
        <taxon>Bacteria</taxon>
        <taxon>Pseudomonadati</taxon>
        <taxon>Pseudomonadota</taxon>
        <taxon>Alphaproteobacteria</taxon>
        <taxon>Rhodobacterales</taxon>
        <taxon>Roseobacteraceae</taxon>
    </lineage>
</organism>
<accession>A0ABY1NJF5</accession>
<comment type="caution">
    <text evidence="1">The sequence shown here is derived from an EMBL/GenBank/DDBJ whole genome shotgun (WGS) entry which is preliminary data.</text>
</comment>
<protein>
    <submittedName>
        <fullName evidence="1">Head-tail adaptor</fullName>
    </submittedName>
</protein>
<dbReference type="RefSeq" id="WP_283425019.1">
    <property type="nucleotide sequence ID" value="NZ_FXTY01000002.1"/>
</dbReference>
<name>A0ABY1NJF5_9RHOB</name>
<evidence type="ECO:0000313" key="2">
    <source>
        <dbReference type="Proteomes" id="UP001157961"/>
    </source>
</evidence>
<dbReference type="InterPro" id="IPR038666">
    <property type="entry name" value="SSP1_head-tail_sf"/>
</dbReference>
<proteinExistence type="predicted"/>
<keyword evidence="2" id="KW-1185">Reference proteome</keyword>
<reference evidence="1 2" key="1">
    <citation type="submission" date="2017-05" db="EMBL/GenBank/DDBJ databases">
        <authorList>
            <person name="Varghese N."/>
            <person name="Submissions S."/>
        </authorList>
    </citation>
    <scope>NUCLEOTIDE SEQUENCE [LARGE SCALE GENOMIC DNA]</scope>
    <source>
        <strain evidence="1 2">DSM 29734</strain>
    </source>
</reference>
<dbReference type="Proteomes" id="UP001157961">
    <property type="component" value="Unassembled WGS sequence"/>
</dbReference>
<sequence>MSSAVTLSRRLLLERPLAAPDGAGGFAHTWETLGSVWAEVVARSGRNVDGGAMTLSAARYRITLRGAPVGAERRPTPACRFREGERVFAIDAVTEKDGHGRYLVCHATEEVVS</sequence>
<dbReference type="Gene3D" id="2.40.10.270">
    <property type="entry name" value="Bacteriophage SPP1 head-tail adaptor protein"/>
    <property type="match status" value="1"/>
</dbReference>
<gene>
    <name evidence="1" type="ORF">SAMN06265373_102264</name>
</gene>
<dbReference type="InterPro" id="IPR008767">
    <property type="entry name" value="Phage_SPP1_head-tail_adaptor"/>
</dbReference>
<evidence type="ECO:0000313" key="1">
    <source>
        <dbReference type="EMBL" id="SMP11406.1"/>
    </source>
</evidence>
<dbReference type="EMBL" id="FXTY01000002">
    <property type="protein sequence ID" value="SMP11406.1"/>
    <property type="molecule type" value="Genomic_DNA"/>
</dbReference>